<sequence>MDIAAAHIDRFNTAVVSGDWKPFVDALHPDVVMTFVGVPVGPFRGRDVVGAAYEANPPTDTMRPVPSGDNGRIGDDNGRIEFEWDKGGTGTLTLGYADGRVISMLIEFH</sequence>
<comment type="caution">
    <text evidence="2">The sequence shown here is derived from an EMBL/GenBank/DDBJ whole genome shotgun (WGS) entry which is preliminary data.</text>
</comment>
<accession>A0ABS2AJ35</accession>
<dbReference type="SUPFAM" id="SSF54427">
    <property type="entry name" value="NTF2-like"/>
    <property type="match status" value="1"/>
</dbReference>
<dbReference type="InterPro" id="IPR032710">
    <property type="entry name" value="NTF2-like_dom_sf"/>
</dbReference>
<organism evidence="2 3">
    <name type="scientific">Paractinoplanes ovalisporus</name>
    <dbReference type="NCBI Taxonomy" id="2810368"/>
    <lineage>
        <taxon>Bacteria</taxon>
        <taxon>Bacillati</taxon>
        <taxon>Actinomycetota</taxon>
        <taxon>Actinomycetes</taxon>
        <taxon>Micromonosporales</taxon>
        <taxon>Micromonosporaceae</taxon>
        <taxon>Paractinoplanes</taxon>
    </lineage>
</organism>
<reference evidence="2 3" key="1">
    <citation type="submission" date="2021-01" db="EMBL/GenBank/DDBJ databases">
        <title>Actinoplanes sp. nov. LDG1-06 isolated from lichen.</title>
        <authorList>
            <person name="Saeng-In P."/>
            <person name="Phongsopitanun W."/>
            <person name="Kanchanasin P."/>
            <person name="Yuki M."/>
            <person name="Kudo T."/>
            <person name="Ohkuma M."/>
            <person name="Tanasupawat S."/>
        </authorList>
    </citation>
    <scope>NUCLEOTIDE SEQUENCE [LARGE SCALE GENOMIC DNA]</scope>
    <source>
        <strain evidence="2 3">LDG1-06</strain>
    </source>
</reference>
<dbReference type="Proteomes" id="UP000632138">
    <property type="component" value="Unassembled WGS sequence"/>
</dbReference>
<dbReference type="EMBL" id="JAENHP010000012">
    <property type="protein sequence ID" value="MBM2619859.1"/>
    <property type="molecule type" value="Genomic_DNA"/>
</dbReference>
<dbReference type="RefSeq" id="WP_203379843.1">
    <property type="nucleotide sequence ID" value="NZ_JAENHP010000012.1"/>
</dbReference>
<protein>
    <submittedName>
        <fullName evidence="2">Nuclear transport factor 2 family protein</fullName>
    </submittedName>
</protein>
<evidence type="ECO:0000256" key="1">
    <source>
        <dbReference type="SAM" id="MobiDB-lite"/>
    </source>
</evidence>
<name>A0ABS2AJ35_9ACTN</name>
<evidence type="ECO:0000313" key="3">
    <source>
        <dbReference type="Proteomes" id="UP000632138"/>
    </source>
</evidence>
<evidence type="ECO:0000313" key="2">
    <source>
        <dbReference type="EMBL" id="MBM2619859.1"/>
    </source>
</evidence>
<gene>
    <name evidence="2" type="ORF">JIG36_30545</name>
</gene>
<dbReference type="Gene3D" id="3.10.450.50">
    <property type="match status" value="1"/>
</dbReference>
<feature type="region of interest" description="Disordered" evidence="1">
    <location>
        <begin position="54"/>
        <end position="75"/>
    </location>
</feature>
<keyword evidence="3" id="KW-1185">Reference proteome</keyword>
<proteinExistence type="predicted"/>